<accession>A0A0R3WZ10</accession>
<proteinExistence type="predicted"/>
<sequence>LKKYMATRPKASAESVRRAKELRLHISTLTPHPIFATQLSNVDTQKEAILEVLRNRKLPVRCTEPMILTWT</sequence>
<organism evidence="1">
    <name type="scientific">Hydatigena taeniaeformis</name>
    <name type="common">Feline tapeworm</name>
    <name type="synonym">Taenia taeniaeformis</name>
    <dbReference type="NCBI Taxonomy" id="6205"/>
    <lineage>
        <taxon>Eukaryota</taxon>
        <taxon>Metazoa</taxon>
        <taxon>Spiralia</taxon>
        <taxon>Lophotrochozoa</taxon>
        <taxon>Platyhelminthes</taxon>
        <taxon>Cestoda</taxon>
        <taxon>Eucestoda</taxon>
        <taxon>Cyclophyllidea</taxon>
        <taxon>Taeniidae</taxon>
        <taxon>Hydatigera</taxon>
    </lineage>
</organism>
<protein>
    <submittedName>
        <fullName evidence="1">Tick transposon</fullName>
    </submittedName>
</protein>
<reference evidence="1" key="1">
    <citation type="submission" date="2017-02" db="UniProtKB">
        <authorList>
            <consortium name="WormBaseParasite"/>
        </authorList>
    </citation>
    <scope>IDENTIFICATION</scope>
</reference>
<dbReference type="WBParaSite" id="TTAC_0000600001-mRNA-1">
    <property type="protein sequence ID" value="TTAC_0000600001-mRNA-1"/>
    <property type="gene ID" value="TTAC_0000600001"/>
</dbReference>
<dbReference type="STRING" id="6205.A0A0R3WZ10"/>
<dbReference type="AlphaFoldDB" id="A0A0R3WZ10"/>
<evidence type="ECO:0000313" key="1">
    <source>
        <dbReference type="WBParaSite" id="TTAC_0000600001-mRNA-1"/>
    </source>
</evidence>
<name>A0A0R3WZ10_HYDTA</name>